<dbReference type="Gene3D" id="3.40.50.1820">
    <property type="entry name" value="alpha/beta hydrolase"/>
    <property type="match status" value="1"/>
</dbReference>
<proteinExistence type="predicted"/>
<sequence length="268" mass="29870">MESRFVQTGKVQLEYFEQGHASETLLLVHGYQSSAAIWRYTLECLPEDRFRVIVLNNRGAGQSDQSSSDGRFNEKDYSVETFAQDLFETVDVLNLGKFTLIGHSMGGATVAQFALAHQERIKGLVLMNPAPLNGRPLKDGWEEAMRESLQTAGPPDGDMGFHAKHVSDSFKEAVLSDILRNPEERFIGGRKSMSALRLRDRLHEIDVPTLVIGSDKDTTVGVNNILAEFQALPEGKRHLHVYHGIGHSPNVEVPRSVARIIEQFCQNS</sequence>
<reference evidence="2" key="1">
    <citation type="journal article" date="2011" name="Environ. Microbiol.">
        <title>Time-series analyses of Monterey Bay coastal microbial picoplankton using a 'genome proxy' microarray.</title>
        <authorList>
            <person name="Rich V.I."/>
            <person name="Pham V.D."/>
            <person name="Eppley J."/>
            <person name="Shi Y."/>
            <person name="DeLong E.F."/>
        </authorList>
    </citation>
    <scope>NUCLEOTIDE SEQUENCE</scope>
</reference>
<organism evidence="2">
    <name type="scientific">uncultured Chloroflexi bacterium HF0200_06I16</name>
    <dbReference type="NCBI Taxonomy" id="710735"/>
    <lineage>
        <taxon>Bacteria</taxon>
        <taxon>Bacillati</taxon>
        <taxon>Chloroflexota</taxon>
        <taxon>environmental samples</taxon>
    </lineage>
</organism>
<keyword evidence="2" id="KW-0378">Hydrolase</keyword>
<dbReference type="InterPro" id="IPR029058">
    <property type="entry name" value="AB_hydrolase_fold"/>
</dbReference>
<dbReference type="AlphaFoldDB" id="E0XTY9"/>
<dbReference type="EMBL" id="GU474876">
    <property type="protein sequence ID" value="ADI17880.1"/>
    <property type="molecule type" value="Genomic_DNA"/>
</dbReference>
<dbReference type="Pfam" id="PF00561">
    <property type="entry name" value="Abhydrolase_1"/>
    <property type="match status" value="1"/>
</dbReference>
<dbReference type="PANTHER" id="PTHR43798">
    <property type="entry name" value="MONOACYLGLYCEROL LIPASE"/>
    <property type="match status" value="1"/>
</dbReference>
<name>E0XTY9_9CHLR</name>
<keyword evidence="2" id="KW-0012">Acyltransferase</keyword>
<dbReference type="SUPFAM" id="SSF53474">
    <property type="entry name" value="alpha/beta-Hydrolases"/>
    <property type="match status" value="1"/>
</dbReference>
<dbReference type="GO" id="GO:0016746">
    <property type="term" value="F:acyltransferase activity"/>
    <property type="evidence" value="ECO:0007669"/>
    <property type="project" value="UniProtKB-KW"/>
</dbReference>
<dbReference type="InterPro" id="IPR000073">
    <property type="entry name" value="AB_hydrolase_1"/>
</dbReference>
<protein>
    <submittedName>
        <fullName evidence="2">Predicted hydrolases or acyltransferases (Alpha/beta hydrolase superfamily)</fullName>
    </submittedName>
</protein>
<evidence type="ECO:0000313" key="2">
    <source>
        <dbReference type="EMBL" id="ADI17880.1"/>
    </source>
</evidence>
<dbReference type="InterPro" id="IPR050266">
    <property type="entry name" value="AB_hydrolase_sf"/>
</dbReference>
<dbReference type="PRINTS" id="PR00412">
    <property type="entry name" value="EPOXHYDRLASE"/>
</dbReference>
<accession>E0XTY9</accession>
<feature type="domain" description="AB hydrolase-1" evidence="1">
    <location>
        <begin position="24"/>
        <end position="248"/>
    </location>
</feature>
<evidence type="ECO:0000259" key="1">
    <source>
        <dbReference type="Pfam" id="PF00561"/>
    </source>
</evidence>
<keyword evidence="2" id="KW-0808">Transferase</keyword>
<dbReference type="PRINTS" id="PR00111">
    <property type="entry name" value="ABHYDROLASE"/>
</dbReference>
<dbReference type="InterPro" id="IPR000639">
    <property type="entry name" value="Epox_hydrolase-like"/>
</dbReference>
<dbReference type="GO" id="GO:0016787">
    <property type="term" value="F:hydrolase activity"/>
    <property type="evidence" value="ECO:0007669"/>
    <property type="project" value="UniProtKB-KW"/>
</dbReference>